<dbReference type="PANTHER" id="PTHR13292:SF0">
    <property type="entry name" value="AUTOPHAGY-RELATED PROTEIN 101"/>
    <property type="match status" value="1"/>
</dbReference>
<dbReference type="GO" id="GO:1990316">
    <property type="term" value="C:Atg1/ULK1 kinase complex"/>
    <property type="evidence" value="ECO:0007669"/>
    <property type="project" value="TreeGrafter"/>
</dbReference>
<organism evidence="4 5">
    <name type="scientific">Nannochloropsis gaditana</name>
    <dbReference type="NCBI Taxonomy" id="72520"/>
    <lineage>
        <taxon>Eukaryota</taxon>
        <taxon>Sar</taxon>
        <taxon>Stramenopiles</taxon>
        <taxon>Ochrophyta</taxon>
        <taxon>Eustigmatophyceae</taxon>
        <taxon>Eustigmatales</taxon>
        <taxon>Monodopsidaceae</taxon>
        <taxon>Nannochloropsis</taxon>
    </lineage>
</organism>
<dbReference type="Proteomes" id="UP000019335">
    <property type="component" value="Chromosome 10"/>
</dbReference>
<dbReference type="GO" id="GO:0019901">
    <property type="term" value="F:protein kinase binding"/>
    <property type="evidence" value="ECO:0007669"/>
    <property type="project" value="TreeGrafter"/>
</dbReference>
<gene>
    <name evidence="4" type="ORF">Naga_100150g12</name>
</gene>
<keyword evidence="3" id="KW-0072">Autophagy</keyword>
<dbReference type="PANTHER" id="PTHR13292">
    <property type="entry name" value="AUTOPHAGY-RELATED PROTEIN 101"/>
    <property type="match status" value="1"/>
</dbReference>
<reference evidence="4 5" key="1">
    <citation type="journal article" date="2014" name="Mol. Plant">
        <title>Chromosome Scale Genome Assembly and Transcriptome Profiling of Nannochloropsis gaditana in Nitrogen Depletion.</title>
        <authorList>
            <person name="Corteggiani Carpinelli E."/>
            <person name="Telatin A."/>
            <person name="Vitulo N."/>
            <person name="Forcato C."/>
            <person name="D'Angelo M."/>
            <person name="Schiavon R."/>
            <person name="Vezzi A."/>
            <person name="Giacometti G.M."/>
            <person name="Morosinotto T."/>
            <person name="Valle G."/>
        </authorList>
    </citation>
    <scope>NUCLEOTIDE SEQUENCE [LARGE SCALE GENOMIC DNA]</scope>
    <source>
        <strain evidence="4 5">B-31</strain>
    </source>
</reference>
<evidence type="ECO:0000256" key="1">
    <source>
        <dbReference type="ARBA" id="ARBA00007130"/>
    </source>
</evidence>
<evidence type="ECO:0000313" key="5">
    <source>
        <dbReference type="Proteomes" id="UP000019335"/>
    </source>
</evidence>
<dbReference type="GO" id="GO:0000407">
    <property type="term" value="C:phagophore assembly site"/>
    <property type="evidence" value="ECO:0007669"/>
    <property type="project" value="TreeGrafter"/>
</dbReference>
<dbReference type="EMBL" id="AZIL01000782">
    <property type="protein sequence ID" value="EWM26010.1"/>
    <property type="molecule type" value="Genomic_DNA"/>
</dbReference>
<comment type="similarity">
    <text evidence="1">Belongs to the ATG101 family.</text>
</comment>
<evidence type="ECO:0000256" key="2">
    <source>
        <dbReference type="ARBA" id="ARBA00018874"/>
    </source>
</evidence>
<evidence type="ECO:0000313" key="4">
    <source>
        <dbReference type="EMBL" id="EWM26010.1"/>
    </source>
</evidence>
<sequence length="260" mass="28793">MNHKEHVLGELELRPLHTKEALQCLLHSIIFLRAPNIVRPREVHCRHLRLSYPKVERPTSSSSSSSPFSVARIDEVVDSALDACLRNLTPAGPNLSRGHLVLTFYERRQTLSFFRLIQNEERVVFEEWIIPFLVDSMGSTSTLASSLSASDDGFVGVHDGELYTEPSSHSSMSTLPPASLYGGGGEDPAIAVEQQRAQARTEALLRSRLQDIYTLVNGSIDHIPPVSYLFQISHGAASRDRAQDLATKIRNSPALINNSL</sequence>
<dbReference type="Pfam" id="PF07855">
    <property type="entry name" value="ATG101"/>
    <property type="match status" value="1"/>
</dbReference>
<evidence type="ECO:0000256" key="3">
    <source>
        <dbReference type="ARBA" id="ARBA00023006"/>
    </source>
</evidence>
<comment type="caution">
    <text evidence="4">The sequence shown here is derived from an EMBL/GenBank/DDBJ whole genome shotgun (WGS) entry which is preliminary data.</text>
</comment>
<name>W7TG70_9STRA</name>
<dbReference type="InterPro" id="IPR012445">
    <property type="entry name" value="ATG101"/>
</dbReference>
<dbReference type="OrthoDB" id="10259639at2759"/>
<dbReference type="AlphaFoldDB" id="W7TG70"/>
<accession>W7TG70</accession>
<keyword evidence="5" id="KW-1185">Reference proteome</keyword>
<proteinExistence type="inferred from homology"/>
<protein>
    <recommendedName>
        <fullName evidence="2">Autophagy-related protein 101</fullName>
    </recommendedName>
</protein>
<dbReference type="GO" id="GO:0000045">
    <property type="term" value="P:autophagosome assembly"/>
    <property type="evidence" value="ECO:0007669"/>
    <property type="project" value="TreeGrafter"/>
</dbReference>